<dbReference type="Proteomes" id="UP000027920">
    <property type="component" value="Unassembled WGS sequence"/>
</dbReference>
<feature type="region of interest" description="Disordered" evidence="1">
    <location>
        <begin position="1"/>
        <end position="56"/>
    </location>
</feature>
<dbReference type="Pfam" id="PF12937">
    <property type="entry name" value="F-box-like"/>
    <property type="match status" value="1"/>
</dbReference>
<dbReference type="SUPFAM" id="SSF81383">
    <property type="entry name" value="F-box domain"/>
    <property type="match status" value="1"/>
</dbReference>
<dbReference type="Pfam" id="PF25422">
    <property type="entry name" value="DUF7892"/>
    <property type="match status" value="1"/>
</dbReference>
<organism evidence="3 4">
    <name type="scientific">Exophiala aquamarina CBS 119918</name>
    <dbReference type="NCBI Taxonomy" id="1182545"/>
    <lineage>
        <taxon>Eukaryota</taxon>
        <taxon>Fungi</taxon>
        <taxon>Dikarya</taxon>
        <taxon>Ascomycota</taxon>
        <taxon>Pezizomycotina</taxon>
        <taxon>Eurotiomycetes</taxon>
        <taxon>Chaetothyriomycetidae</taxon>
        <taxon>Chaetothyriales</taxon>
        <taxon>Herpotrichiellaceae</taxon>
        <taxon>Exophiala</taxon>
    </lineage>
</organism>
<protein>
    <recommendedName>
        <fullName evidence="2">F-box domain-containing protein</fullName>
    </recommendedName>
</protein>
<evidence type="ECO:0000313" key="4">
    <source>
        <dbReference type="Proteomes" id="UP000027920"/>
    </source>
</evidence>
<dbReference type="RefSeq" id="XP_013261631.1">
    <property type="nucleotide sequence ID" value="XM_013406177.1"/>
</dbReference>
<dbReference type="Gene3D" id="1.20.1280.50">
    <property type="match status" value="1"/>
</dbReference>
<sequence length="1400" mass="157977">MVSSGPPPPSATSLGKRKWQPSLSSDAVIARGESSFPWEDSPSRTRRLDNDATSKKPKLLGVAREDPGSSLSGDIVMHDHLSLPDLPHEILQHVFSFVDPISLGRLMCVNRPFRILLDPAMPLPQPSGQVKSLSMRRQDQVWATSRKNFLPGFPKPMEGATELDMWKLIRGHACQFCGMRPLIAPPTPGSSPWNAGPASNGVRPIWPFRIRSCGSCLEQKIIKESELLLSSSNASILRPGLPFAIFSSSMDYIPSTVLQQMDPPPQLKVTKYYYIPQLDEMQLRMKEVQGFGPAATEGWYKGLEEMGQLLNADAARLDQWELQGGFAKLSHLKAIGPSNASSSHRVFVATQPNPITPPDIADHLKQLSATAGPSVLHSFTVEPRGKLVAIEVVSDRNSGGARAASQRDLPGVVKAPRPLNRNKSGRTPEEVERTKLERRKEIERRCQQLLPPIMPATLEFMDAFQAALQISLPMDDNQWEVLKPRLLAQRMEALRKQDTQERLSRDPAAQLEERQLIEQESRVAQDNVDHMWSVLKIPCRDKISQYARKFIQITWSDGNGVTKGTSSKFAAEVLCHVRQQFEDGIDQEDRMLELKGTAFPQDSDSLALRKLRLEDMKWTFEEFVKPHTEKFGKDLFLCSVCDNNQKLFSFEAVIQHYAAKHTHAFSRGNAVVSWKAEWPLEPPFDPSPNIPWVRDGSQPIAHMRMQAPYNSRAWTAPTEPVPASTSSHQSYVNEIVGLVRELWHVTDAIHNLSQALRVWVVIQLTCTTFSQRFNDDLSLHLFLSCIQNRSELQFLSGLGGLQCNACSTRPEPSPRTFDGWFPSDRSLAELLTHFQRMHIDFDASSHTEYGILSSGSRTSTSSTRLDWKRDMILLPSWAEIQAFLHAPTTDSHKVQLIADALNAPAFTLPKRAGPSSQMSVSDNVLSPYMQQDVHPRPTSRHSSVRDSRPGYRVARSEVSMPASEEEYDPHRPAPASSMPRATFGQSQRLPSTSHGSRVVGSIYQPLQLSEHREYPFRVHSDENRWSLAEHRRLVSAESSDPQLYDRGWSPNRGGLMNRSNLAVERPRSIGSRPESKATSHHSLQPPGGAEVPATIPTNSTQPVEVGRPREDSAAMDFLNNFDPTALNNDGNPEFAASESRRGIRGPTARETLDAREATAQDAGFPYIRRNGSVRQGFDDQIVKQHPPSVPMREDGRFEIGEIDYESRMYHQSLLSPAEEPRPPRGIGMGSGYVDDISRVSYRSREGMYMTRVQDQGRNYQEFGYESRGYYEEKFARPGPRYEAVAQPPMELYHHQSDRPDGEFVEMHRARQQIATEEDGYDRHREGRTRYVPARPIYYDEAEDIEYAPVRERTVTYANYHDAQYNREDTLEAGQVVHAGQRDSRLDEFRPGDENRRYMTR</sequence>
<feature type="compositionally biased region" description="Basic and acidic residues" evidence="1">
    <location>
        <begin position="1379"/>
        <end position="1400"/>
    </location>
</feature>
<feature type="domain" description="F-box" evidence="2">
    <location>
        <begin position="80"/>
        <end position="118"/>
    </location>
</feature>
<evidence type="ECO:0000256" key="1">
    <source>
        <dbReference type="SAM" id="MobiDB-lite"/>
    </source>
</evidence>
<dbReference type="CDD" id="cd09917">
    <property type="entry name" value="F-box_SF"/>
    <property type="match status" value="1"/>
</dbReference>
<feature type="compositionally biased region" description="Polar residues" evidence="1">
    <location>
        <begin position="983"/>
        <end position="995"/>
    </location>
</feature>
<proteinExistence type="predicted"/>
<accession>A0A072PGP8</accession>
<dbReference type="OrthoDB" id="2322499at2759"/>
<dbReference type="EMBL" id="AMGV01000003">
    <property type="protein sequence ID" value="KEF59041.1"/>
    <property type="molecule type" value="Genomic_DNA"/>
</dbReference>
<dbReference type="SMART" id="SM00256">
    <property type="entry name" value="FBOX"/>
    <property type="match status" value="1"/>
</dbReference>
<feature type="region of interest" description="Disordered" evidence="1">
    <location>
        <begin position="930"/>
        <end position="997"/>
    </location>
</feature>
<dbReference type="GeneID" id="25278818"/>
<evidence type="ECO:0000259" key="2">
    <source>
        <dbReference type="PROSITE" id="PS50181"/>
    </source>
</evidence>
<dbReference type="VEuPathDB" id="FungiDB:A1O9_03884"/>
<feature type="region of interest" description="Disordered" evidence="1">
    <location>
        <begin position="412"/>
        <end position="433"/>
    </location>
</feature>
<dbReference type="InterPro" id="IPR057214">
    <property type="entry name" value="DUF7892"/>
</dbReference>
<feature type="region of interest" description="Disordered" evidence="1">
    <location>
        <begin position="1123"/>
        <end position="1149"/>
    </location>
</feature>
<feature type="region of interest" description="Disordered" evidence="1">
    <location>
        <begin position="1378"/>
        <end position="1400"/>
    </location>
</feature>
<name>A0A072PGP8_9EURO</name>
<dbReference type="STRING" id="1182545.A0A072PGP8"/>
<gene>
    <name evidence="3" type="ORF">A1O9_03884</name>
</gene>
<dbReference type="HOGENOM" id="CLU_003437_1_0_1"/>
<dbReference type="InterPro" id="IPR001810">
    <property type="entry name" value="F-box_dom"/>
</dbReference>
<feature type="region of interest" description="Disordered" evidence="1">
    <location>
        <begin position="1044"/>
        <end position="1107"/>
    </location>
</feature>
<comment type="caution">
    <text evidence="3">The sequence shown here is derived from an EMBL/GenBank/DDBJ whole genome shotgun (WGS) entry which is preliminary data.</text>
</comment>
<reference evidence="3 4" key="1">
    <citation type="submission" date="2013-03" db="EMBL/GenBank/DDBJ databases">
        <title>The Genome Sequence of Exophiala aquamarina CBS 119918.</title>
        <authorList>
            <consortium name="The Broad Institute Genomics Platform"/>
            <person name="Cuomo C."/>
            <person name="de Hoog S."/>
            <person name="Gorbushina A."/>
            <person name="Walker B."/>
            <person name="Young S.K."/>
            <person name="Zeng Q."/>
            <person name="Gargeya S."/>
            <person name="Fitzgerald M."/>
            <person name="Haas B."/>
            <person name="Abouelleil A."/>
            <person name="Allen A.W."/>
            <person name="Alvarado L."/>
            <person name="Arachchi H.M."/>
            <person name="Berlin A.M."/>
            <person name="Chapman S.B."/>
            <person name="Gainer-Dewar J."/>
            <person name="Goldberg J."/>
            <person name="Griggs A."/>
            <person name="Gujja S."/>
            <person name="Hansen M."/>
            <person name="Howarth C."/>
            <person name="Imamovic A."/>
            <person name="Ireland A."/>
            <person name="Larimer J."/>
            <person name="McCowan C."/>
            <person name="Murphy C."/>
            <person name="Pearson M."/>
            <person name="Poon T.W."/>
            <person name="Priest M."/>
            <person name="Roberts A."/>
            <person name="Saif S."/>
            <person name="Shea T."/>
            <person name="Sisk P."/>
            <person name="Sykes S."/>
            <person name="Wortman J."/>
            <person name="Nusbaum C."/>
            <person name="Birren B."/>
        </authorList>
    </citation>
    <scope>NUCLEOTIDE SEQUENCE [LARGE SCALE GENOMIC DNA]</scope>
    <source>
        <strain evidence="3 4">CBS 119918</strain>
    </source>
</reference>
<keyword evidence="4" id="KW-1185">Reference proteome</keyword>
<evidence type="ECO:0000313" key="3">
    <source>
        <dbReference type="EMBL" id="KEF59041.1"/>
    </source>
</evidence>
<feature type="compositionally biased region" description="Basic and acidic residues" evidence="1">
    <location>
        <begin position="41"/>
        <end position="54"/>
    </location>
</feature>
<dbReference type="PROSITE" id="PS50181">
    <property type="entry name" value="FBOX"/>
    <property type="match status" value="1"/>
</dbReference>
<dbReference type="InterPro" id="IPR036047">
    <property type="entry name" value="F-box-like_dom_sf"/>
</dbReference>
<feature type="compositionally biased region" description="Pro residues" evidence="1">
    <location>
        <begin position="1"/>
        <end position="10"/>
    </location>
</feature>